<accession>A0A8S2QFF3</accession>
<evidence type="ECO:0000313" key="1">
    <source>
        <dbReference type="EMBL" id="CAF4101575.1"/>
    </source>
</evidence>
<sequence>MLLAISGMLPSFPEFRAAISGTLLTFGFEYLNYKIWNQ</sequence>
<evidence type="ECO:0000313" key="2">
    <source>
        <dbReference type="Proteomes" id="UP000681720"/>
    </source>
</evidence>
<feature type="non-terminal residue" evidence="1">
    <location>
        <position position="38"/>
    </location>
</feature>
<reference evidence="1" key="1">
    <citation type="submission" date="2021-02" db="EMBL/GenBank/DDBJ databases">
        <authorList>
            <person name="Nowell W R."/>
        </authorList>
    </citation>
    <scope>NUCLEOTIDE SEQUENCE</scope>
</reference>
<gene>
    <name evidence="1" type="ORF">GIL414_LOCUS17128</name>
</gene>
<comment type="caution">
    <text evidence="1">The sequence shown here is derived from an EMBL/GenBank/DDBJ whole genome shotgun (WGS) entry which is preliminary data.</text>
</comment>
<proteinExistence type="predicted"/>
<protein>
    <submittedName>
        <fullName evidence="1">Uncharacterized protein</fullName>
    </submittedName>
</protein>
<dbReference type="Proteomes" id="UP000681720">
    <property type="component" value="Unassembled WGS sequence"/>
</dbReference>
<dbReference type="EMBL" id="CAJOBJ010008039">
    <property type="protein sequence ID" value="CAF4101575.1"/>
    <property type="molecule type" value="Genomic_DNA"/>
</dbReference>
<name>A0A8S2QFF3_9BILA</name>
<dbReference type="AlphaFoldDB" id="A0A8S2QFF3"/>
<organism evidence="1 2">
    <name type="scientific">Rotaria magnacalcarata</name>
    <dbReference type="NCBI Taxonomy" id="392030"/>
    <lineage>
        <taxon>Eukaryota</taxon>
        <taxon>Metazoa</taxon>
        <taxon>Spiralia</taxon>
        <taxon>Gnathifera</taxon>
        <taxon>Rotifera</taxon>
        <taxon>Eurotatoria</taxon>
        <taxon>Bdelloidea</taxon>
        <taxon>Philodinida</taxon>
        <taxon>Philodinidae</taxon>
        <taxon>Rotaria</taxon>
    </lineage>
</organism>